<sequence length="573" mass="61881">MLNKKMATIFVCLLLIITGSIQKAVPAEAQNGFVTITASNLNVREGPGLSYSIMSKVNKGERFPIVKEEGDWIKIGLSAGRQGWVANWYTTKDSADNSLATGGTTGTVTADSLRVRTGPGTSHSLAGSLTHGQKVTIKELSGNWVKISLNSFEGWVSKEYLSMSTTQQANSQSGKKEAVVTAGLNVRTSPSVSSNKVGTLAKGSRVIVNSQANGWSQINYNGTNSWVSSQYLNFSVQTQNTTTASATTVVTASSLYVRDQGSLNGKVVGQVVKGQTFTILAETNNWLKIEYENGKTGWAAGWFFDKSQTNGGISTSAVKNQTITILSDGTNIRNDAGVDGAVIQRATKGETYEVTNLNGDWYQIHLSGGKTGYIAGWIVSLNGSGTQIEKPDAGVHTKNKTIVIDPGHGGNDSGTIGARGTHEKDLNLKTAKLLHDKLKAAGANVHMTRTSDKYVSLASRVSTSHYRNADAFISIHYDSISDKSVRGMTTYYYYGKGLASELHSGVINRTQLKNRDVRYGNYYVLRENKQSSALLELGYLSNPTEEMLVSTNQYQQTVADGLFEGLARYFKTN</sequence>
<dbReference type="InterPro" id="IPR052354">
    <property type="entry name" value="Cell_Wall_Dynamics_Protein"/>
</dbReference>
<evidence type="ECO:0000259" key="4">
    <source>
        <dbReference type="PROSITE" id="PS51781"/>
    </source>
</evidence>
<evidence type="ECO:0000313" key="5">
    <source>
        <dbReference type="EMBL" id="SEM31863.1"/>
    </source>
</evidence>
<dbReference type="AlphaFoldDB" id="A0A1H7XDV4"/>
<feature type="chain" id="PRO_5038990199" evidence="3">
    <location>
        <begin position="24"/>
        <end position="573"/>
    </location>
</feature>
<keyword evidence="6" id="KW-1185">Reference proteome</keyword>
<dbReference type="Proteomes" id="UP000198553">
    <property type="component" value="Unassembled WGS sequence"/>
</dbReference>
<organism evidence="5 6">
    <name type="scientific">Mesobacillus persicus</name>
    <dbReference type="NCBI Taxonomy" id="930146"/>
    <lineage>
        <taxon>Bacteria</taxon>
        <taxon>Bacillati</taxon>
        <taxon>Bacillota</taxon>
        <taxon>Bacilli</taxon>
        <taxon>Bacillales</taxon>
        <taxon>Bacillaceae</taxon>
        <taxon>Mesobacillus</taxon>
    </lineage>
</organism>
<feature type="domain" description="SH3b" evidence="4">
    <location>
        <begin position="29"/>
        <end position="94"/>
    </location>
</feature>
<dbReference type="GO" id="GO:0071555">
    <property type="term" value="P:cell wall organization"/>
    <property type="evidence" value="ECO:0007669"/>
    <property type="project" value="UniProtKB-KW"/>
</dbReference>
<dbReference type="STRING" id="930146.SAMN05192533_102162"/>
<evidence type="ECO:0000313" key="6">
    <source>
        <dbReference type="Proteomes" id="UP000198553"/>
    </source>
</evidence>
<keyword evidence="2" id="KW-0961">Cell wall biogenesis/degradation</keyword>
<dbReference type="Gene3D" id="2.30.30.40">
    <property type="entry name" value="SH3 Domains"/>
    <property type="match status" value="5"/>
</dbReference>
<dbReference type="EMBL" id="FOBW01000002">
    <property type="protein sequence ID" value="SEM31863.1"/>
    <property type="molecule type" value="Genomic_DNA"/>
</dbReference>
<evidence type="ECO:0000256" key="1">
    <source>
        <dbReference type="ARBA" id="ARBA00022801"/>
    </source>
</evidence>
<reference evidence="6" key="1">
    <citation type="submission" date="2016-10" db="EMBL/GenBank/DDBJ databases">
        <authorList>
            <person name="Varghese N."/>
            <person name="Submissions S."/>
        </authorList>
    </citation>
    <scope>NUCLEOTIDE SEQUENCE [LARGE SCALE GENOMIC DNA]</scope>
    <source>
        <strain evidence="6">B48,IBRC-M 10115,DSM 25386,CECT 8001</strain>
    </source>
</reference>
<dbReference type="Gene3D" id="3.40.630.40">
    <property type="entry name" value="Zn-dependent exopeptidases"/>
    <property type="match status" value="1"/>
</dbReference>
<dbReference type="Pfam" id="PF01520">
    <property type="entry name" value="Amidase_3"/>
    <property type="match status" value="1"/>
</dbReference>
<dbReference type="PANTHER" id="PTHR34408">
    <property type="entry name" value="FAMILY PROTEIN, PUTATIVE-RELATED"/>
    <property type="match status" value="1"/>
</dbReference>
<protein>
    <submittedName>
        <fullName evidence="5">N-acetylmuramoyl-L-alanine amidase</fullName>
    </submittedName>
</protein>
<dbReference type="InterPro" id="IPR017293">
    <property type="entry name" value="N-acetylmuramoyl-L-ala_amidase"/>
</dbReference>
<dbReference type="PROSITE" id="PS51781">
    <property type="entry name" value="SH3B"/>
    <property type="match status" value="5"/>
</dbReference>
<accession>A0A1H7XDV4</accession>
<dbReference type="SUPFAM" id="SSF53187">
    <property type="entry name" value="Zn-dependent exopeptidases"/>
    <property type="match status" value="1"/>
</dbReference>
<dbReference type="CDD" id="cd02696">
    <property type="entry name" value="MurNAc-LAA"/>
    <property type="match status" value="1"/>
</dbReference>
<feature type="signal peptide" evidence="3">
    <location>
        <begin position="1"/>
        <end position="23"/>
    </location>
</feature>
<dbReference type="PIRSF" id="PIRSF037846">
    <property type="entry name" value="Autolysin_YrvJ_prd"/>
    <property type="match status" value="1"/>
</dbReference>
<feature type="domain" description="SH3b" evidence="4">
    <location>
        <begin position="175"/>
        <end position="236"/>
    </location>
</feature>
<dbReference type="InterPro" id="IPR002508">
    <property type="entry name" value="MurNAc-LAA_cat"/>
</dbReference>
<feature type="domain" description="SH3b" evidence="4">
    <location>
        <begin position="245"/>
        <end position="307"/>
    </location>
</feature>
<dbReference type="OrthoDB" id="9806267at2"/>
<dbReference type="RefSeq" id="WP_090741187.1">
    <property type="nucleotide sequence ID" value="NZ_FOBW01000002.1"/>
</dbReference>
<keyword evidence="3" id="KW-0732">Signal</keyword>
<dbReference type="Pfam" id="PF08239">
    <property type="entry name" value="SH3_3"/>
    <property type="match status" value="5"/>
</dbReference>
<evidence type="ECO:0000256" key="2">
    <source>
        <dbReference type="ARBA" id="ARBA00023316"/>
    </source>
</evidence>
<dbReference type="InterPro" id="IPR003646">
    <property type="entry name" value="SH3-like_bac-type"/>
</dbReference>
<feature type="domain" description="SH3b" evidence="4">
    <location>
        <begin position="103"/>
        <end position="165"/>
    </location>
</feature>
<feature type="domain" description="SH3b" evidence="4">
    <location>
        <begin position="318"/>
        <end position="382"/>
    </location>
</feature>
<dbReference type="GO" id="GO:0008745">
    <property type="term" value="F:N-acetylmuramoyl-L-alanine amidase activity"/>
    <property type="evidence" value="ECO:0007669"/>
    <property type="project" value="InterPro"/>
</dbReference>
<dbReference type="GO" id="GO:0009253">
    <property type="term" value="P:peptidoglycan catabolic process"/>
    <property type="evidence" value="ECO:0007669"/>
    <property type="project" value="InterPro"/>
</dbReference>
<evidence type="ECO:0000256" key="3">
    <source>
        <dbReference type="SAM" id="SignalP"/>
    </source>
</evidence>
<keyword evidence="1" id="KW-0378">Hydrolase</keyword>
<gene>
    <name evidence="5" type="ORF">SAMN05192533_102162</name>
</gene>
<proteinExistence type="predicted"/>
<name>A0A1H7XDV4_9BACI</name>
<dbReference type="SMART" id="SM00287">
    <property type="entry name" value="SH3b"/>
    <property type="match status" value="5"/>
</dbReference>
<dbReference type="PANTHER" id="PTHR34408:SF1">
    <property type="entry name" value="GLYCOSYL HYDROLASE FAMILY 19 DOMAIN-CONTAINING PROTEIN HI_1415"/>
    <property type="match status" value="1"/>
</dbReference>
<dbReference type="SMART" id="SM00646">
    <property type="entry name" value="Ami_3"/>
    <property type="match status" value="1"/>
</dbReference>